<dbReference type="KEGG" id="clia:C3E79_10055"/>
<evidence type="ECO:0000313" key="2">
    <source>
        <dbReference type="Proteomes" id="UP000244754"/>
    </source>
</evidence>
<dbReference type="OrthoDB" id="4519759at2"/>
<organism evidence="1 2">
    <name type="scientific">Corynebacterium liangguodongii</name>
    <dbReference type="NCBI Taxonomy" id="2079535"/>
    <lineage>
        <taxon>Bacteria</taxon>
        <taxon>Bacillati</taxon>
        <taxon>Actinomycetota</taxon>
        <taxon>Actinomycetes</taxon>
        <taxon>Mycobacteriales</taxon>
        <taxon>Corynebacteriaceae</taxon>
        <taxon>Corynebacterium</taxon>
    </lineage>
</organism>
<keyword evidence="2" id="KW-1185">Reference proteome</keyword>
<dbReference type="EMBL" id="CP026948">
    <property type="protein sequence ID" value="AWB84772.1"/>
    <property type="molecule type" value="Genomic_DNA"/>
</dbReference>
<name>A0A2S0WGH4_9CORY</name>
<evidence type="ECO:0000313" key="1">
    <source>
        <dbReference type="EMBL" id="AWB84772.1"/>
    </source>
</evidence>
<dbReference type="Proteomes" id="UP000244754">
    <property type="component" value="Chromosome"/>
</dbReference>
<proteinExistence type="predicted"/>
<dbReference type="AlphaFoldDB" id="A0A2S0WGH4"/>
<dbReference type="RefSeq" id="WP_108404780.1">
    <property type="nucleotide sequence ID" value="NZ_CP026948.1"/>
</dbReference>
<reference evidence="2" key="1">
    <citation type="submission" date="2018-01" db="EMBL/GenBank/DDBJ databases">
        <authorList>
            <person name="Li J."/>
        </authorList>
    </citation>
    <scope>NUCLEOTIDE SEQUENCE [LARGE SCALE GENOMIC DNA]</scope>
    <source>
        <strain evidence="2">2184</strain>
    </source>
</reference>
<protein>
    <submittedName>
        <fullName evidence="1">Uncharacterized protein</fullName>
    </submittedName>
</protein>
<accession>A0A2S0WGH4</accession>
<gene>
    <name evidence="1" type="ORF">C3E79_10055</name>
</gene>
<sequence length="309" mass="34719">MSLIRTVGGVGGQWARQDFLRFYLVGADHATRWAFGAPDSPVRLATIPTGLQGAGFKHDYQEFVGIDGGLYRGTTDQRASITLKLWVADPRSSAWARRQHTLWRESLGRGKTPARLYVISKESGYWWVDVRPETIAEVDYMAESDVPGSVGEIGEVVTFTTDRSFWTRFDEIREFTPATGFTASLRNLGDQEAWLRWSITGAHNGVEIGIGDDTRLLPDPRTLRKYSDFLAGKDPIYGYLIDTDETWPTIMSTSGEDLQPLFPMVWWSKPLPPRGVERGKSTPLTISPKNPGPDFKVEVAYTPRTEQAW</sequence>